<dbReference type="PANTHER" id="PTHR32309:SF13">
    <property type="entry name" value="FERRIC ENTEROBACTIN TRANSPORT PROTEIN FEPE"/>
    <property type="match status" value="1"/>
</dbReference>
<feature type="transmembrane region" description="Helical" evidence="8">
    <location>
        <begin position="503"/>
        <end position="524"/>
    </location>
</feature>
<sequence length="550" mass="58516">MSWLGSNTKAAEATDLPAPGEPKPVAAVRRGPVVRTADYITRRVPEVPPEPVVVSDPKPVVHDEQIKAHVVVEPVSPSVSGTEPEKPPEIAGADIPLFDLASIARATWTYRRPILGLAVAGALLGGGLMAMSARKYTAETSLYFDPRQVQITRSAEGGESASPTAVTAIIDSQARILTSNRVLERVAEKLELAKDPDFAVKAAGTDGVPYGLVARLQQSTSITRDDNTYIVSLKVTTGDGAKSAGIANAIVDAYLEEENQAVSGIYRSANSALDGRLAELGAKVQAAEKAVEDFRARNDMVTAEGDLISDKRLVSLNELLVTAQNRTIEAKAKVTAASNLKVEDALAGNSANSVASATLVDLRRQYAAQAASIGSMESRMGPRHPSLLAAKGSLEGLKAEIRNELQRIVSVAESEQAQAQKAEEDVAKELTIQKALQANTSMQQIDLNELQREATAARDIYETVLKRARETSEDLNLVRSNVRVISKAEMPLKADGPGTKMRLIAGILGGLILGLALGIGLAVLRSLLVHPFIRSAFREFSASTENPKAS</sequence>
<dbReference type="Proteomes" id="UP001161580">
    <property type="component" value="Unassembled WGS sequence"/>
</dbReference>
<keyword evidence="12" id="KW-1185">Reference proteome</keyword>
<evidence type="ECO:0000259" key="10">
    <source>
        <dbReference type="Pfam" id="PF13807"/>
    </source>
</evidence>
<proteinExistence type="predicted"/>
<feature type="domain" description="Polysaccharide chain length determinant N-terminal" evidence="9">
    <location>
        <begin position="98"/>
        <end position="190"/>
    </location>
</feature>
<comment type="subcellular location">
    <subcellularLocation>
        <location evidence="1">Cell membrane</location>
        <topology evidence="1">Multi-pass membrane protein</topology>
    </subcellularLocation>
</comment>
<feature type="coiled-coil region" evidence="6">
    <location>
        <begin position="277"/>
        <end position="304"/>
    </location>
</feature>
<evidence type="ECO:0000256" key="4">
    <source>
        <dbReference type="ARBA" id="ARBA00022989"/>
    </source>
</evidence>
<comment type="caution">
    <text evidence="11">The sequence shown here is derived from an EMBL/GenBank/DDBJ whole genome shotgun (WGS) entry which is preliminary data.</text>
</comment>
<dbReference type="Pfam" id="PF13807">
    <property type="entry name" value="GNVR"/>
    <property type="match status" value="1"/>
</dbReference>
<dbReference type="InterPro" id="IPR050445">
    <property type="entry name" value="Bact_polysacc_biosynth/exp"/>
</dbReference>
<feature type="region of interest" description="Disordered" evidence="7">
    <location>
        <begin position="1"/>
        <end position="29"/>
    </location>
</feature>
<evidence type="ECO:0000313" key="11">
    <source>
        <dbReference type="EMBL" id="MDI7920771.1"/>
    </source>
</evidence>
<dbReference type="GO" id="GO:0005886">
    <property type="term" value="C:plasma membrane"/>
    <property type="evidence" value="ECO:0007669"/>
    <property type="project" value="UniProtKB-SubCell"/>
</dbReference>
<accession>A0AAE3TZZ8</accession>
<feature type="coiled-coil region" evidence="6">
    <location>
        <begin position="402"/>
        <end position="467"/>
    </location>
</feature>
<keyword evidence="6" id="KW-0175">Coiled coil</keyword>
<feature type="transmembrane region" description="Helical" evidence="8">
    <location>
        <begin position="114"/>
        <end position="133"/>
    </location>
</feature>
<dbReference type="EMBL" id="JALDYZ010000001">
    <property type="protein sequence ID" value="MDI7920771.1"/>
    <property type="molecule type" value="Genomic_DNA"/>
</dbReference>
<evidence type="ECO:0000256" key="7">
    <source>
        <dbReference type="SAM" id="MobiDB-lite"/>
    </source>
</evidence>
<dbReference type="GO" id="GO:0004713">
    <property type="term" value="F:protein tyrosine kinase activity"/>
    <property type="evidence" value="ECO:0007669"/>
    <property type="project" value="TreeGrafter"/>
</dbReference>
<evidence type="ECO:0000256" key="1">
    <source>
        <dbReference type="ARBA" id="ARBA00004651"/>
    </source>
</evidence>
<dbReference type="Pfam" id="PF02706">
    <property type="entry name" value="Wzz"/>
    <property type="match status" value="1"/>
</dbReference>
<keyword evidence="2" id="KW-1003">Cell membrane</keyword>
<keyword evidence="4 8" id="KW-1133">Transmembrane helix</keyword>
<evidence type="ECO:0000259" key="9">
    <source>
        <dbReference type="Pfam" id="PF02706"/>
    </source>
</evidence>
<reference evidence="11" key="1">
    <citation type="submission" date="2022-03" db="EMBL/GenBank/DDBJ databases">
        <title>Fererhizobium litorale gen. nov., sp. nov., isolated from sandy sediments of the Sea of Japan seashore.</title>
        <authorList>
            <person name="Romanenko L."/>
            <person name="Kurilenko V."/>
            <person name="Otstavnykh N."/>
            <person name="Svetashev V."/>
            <person name="Tekutyeva L."/>
            <person name="Isaeva M."/>
            <person name="Mikhailov V."/>
        </authorList>
    </citation>
    <scope>NUCLEOTIDE SEQUENCE</scope>
    <source>
        <strain evidence="11">KMM 9576</strain>
    </source>
</reference>
<evidence type="ECO:0000256" key="8">
    <source>
        <dbReference type="SAM" id="Phobius"/>
    </source>
</evidence>
<keyword evidence="5 8" id="KW-0472">Membrane</keyword>
<evidence type="ECO:0000256" key="3">
    <source>
        <dbReference type="ARBA" id="ARBA00022692"/>
    </source>
</evidence>
<evidence type="ECO:0000256" key="5">
    <source>
        <dbReference type="ARBA" id="ARBA00023136"/>
    </source>
</evidence>
<feature type="domain" description="Tyrosine-protein kinase G-rich" evidence="10">
    <location>
        <begin position="442"/>
        <end position="526"/>
    </location>
</feature>
<evidence type="ECO:0000256" key="2">
    <source>
        <dbReference type="ARBA" id="ARBA00022475"/>
    </source>
</evidence>
<organism evidence="11 12">
    <name type="scientific">Ferirhizobium litorale</name>
    <dbReference type="NCBI Taxonomy" id="2927786"/>
    <lineage>
        <taxon>Bacteria</taxon>
        <taxon>Pseudomonadati</taxon>
        <taxon>Pseudomonadota</taxon>
        <taxon>Alphaproteobacteria</taxon>
        <taxon>Hyphomicrobiales</taxon>
        <taxon>Rhizobiaceae</taxon>
        <taxon>Ferirhizobium</taxon>
    </lineage>
</organism>
<evidence type="ECO:0000313" key="12">
    <source>
        <dbReference type="Proteomes" id="UP001161580"/>
    </source>
</evidence>
<keyword evidence="3 8" id="KW-0812">Transmembrane</keyword>
<dbReference type="InterPro" id="IPR003856">
    <property type="entry name" value="LPS_length_determ_N"/>
</dbReference>
<dbReference type="RefSeq" id="WP_311784935.1">
    <property type="nucleotide sequence ID" value="NZ_JALDYY010000001.1"/>
</dbReference>
<name>A0AAE3TZZ8_9HYPH</name>
<evidence type="ECO:0000256" key="6">
    <source>
        <dbReference type="SAM" id="Coils"/>
    </source>
</evidence>
<protein>
    <submittedName>
        <fullName evidence="11">GumC family protein</fullName>
    </submittedName>
</protein>
<gene>
    <name evidence="11" type="ORF">MRS75_01590</name>
</gene>
<dbReference type="AlphaFoldDB" id="A0AAE3TZZ8"/>
<dbReference type="InterPro" id="IPR032807">
    <property type="entry name" value="GNVR"/>
</dbReference>
<dbReference type="PANTHER" id="PTHR32309">
    <property type="entry name" value="TYROSINE-PROTEIN KINASE"/>
    <property type="match status" value="1"/>
</dbReference>